<organism evidence="1 3">
    <name type="scientific">Medicago truncatula</name>
    <name type="common">Barrel medic</name>
    <name type="synonym">Medicago tribuloides</name>
    <dbReference type="NCBI Taxonomy" id="3880"/>
    <lineage>
        <taxon>Eukaryota</taxon>
        <taxon>Viridiplantae</taxon>
        <taxon>Streptophyta</taxon>
        <taxon>Embryophyta</taxon>
        <taxon>Tracheophyta</taxon>
        <taxon>Spermatophyta</taxon>
        <taxon>Magnoliopsida</taxon>
        <taxon>eudicotyledons</taxon>
        <taxon>Gunneridae</taxon>
        <taxon>Pentapetalae</taxon>
        <taxon>rosids</taxon>
        <taxon>fabids</taxon>
        <taxon>Fabales</taxon>
        <taxon>Fabaceae</taxon>
        <taxon>Papilionoideae</taxon>
        <taxon>50 kb inversion clade</taxon>
        <taxon>NPAAA clade</taxon>
        <taxon>Hologalegina</taxon>
        <taxon>IRL clade</taxon>
        <taxon>Trifolieae</taxon>
        <taxon>Medicago</taxon>
    </lineage>
</organism>
<reference evidence="1 3" key="1">
    <citation type="journal article" date="2011" name="Nature">
        <title>The Medicago genome provides insight into the evolution of rhizobial symbioses.</title>
        <authorList>
            <person name="Young N.D."/>
            <person name="Debelle F."/>
            <person name="Oldroyd G.E."/>
            <person name="Geurts R."/>
            <person name="Cannon S.B."/>
            <person name="Udvardi M.K."/>
            <person name="Benedito V.A."/>
            <person name="Mayer K.F."/>
            <person name="Gouzy J."/>
            <person name="Schoof H."/>
            <person name="Van de Peer Y."/>
            <person name="Proost S."/>
            <person name="Cook D.R."/>
            <person name="Meyers B.C."/>
            <person name="Spannagl M."/>
            <person name="Cheung F."/>
            <person name="De Mita S."/>
            <person name="Krishnakumar V."/>
            <person name="Gundlach H."/>
            <person name="Zhou S."/>
            <person name="Mudge J."/>
            <person name="Bharti A.K."/>
            <person name="Murray J.D."/>
            <person name="Naoumkina M.A."/>
            <person name="Rosen B."/>
            <person name="Silverstein K.A."/>
            <person name="Tang H."/>
            <person name="Rombauts S."/>
            <person name="Zhao P.X."/>
            <person name="Zhou P."/>
            <person name="Barbe V."/>
            <person name="Bardou P."/>
            <person name="Bechner M."/>
            <person name="Bellec A."/>
            <person name="Berger A."/>
            <person name="Berges H."/>
            <person name="Bidwell S."/>
            <person name="Bisseling T."/>
            <person name="Choisne N."/>
            <person name="Couloux A."/>
            <person name="Denny R."/>
            <person name="Deshpande S."/>
            <person name="Dai X."/>
            <person name="Doyle J.J."/>
            <person name="Dudez A.M."/>
            <person name="Farmer A.D."/>
            <person name="Fouteau S."/>
            <person name="Franken C."/>
            <person name="Gibelin C."/>
            <person name="Gish J."/>
            <person name="Goldstein S."/>
            <person name="Gonzalez A.J."/>
            <person name="Green P.J."/>
            <person name="Hallab A."/>
            <person name="Hartog M."/>
            <person name="Hua A."/>
            <person name="Humphray S.J."/>
            <person name="Jeong D.H."/>
            <person name="Jing Y."/>
            <person name="Jocker A."/>
            <person name="Kenton S.M."/>
            <person name="Kim D.J."/>
            <person name="Klee K."/>
            <person name="Lai H."/>
            <person name="Lang C."/>
            <person name="Lin S."/>
            <person name="Macmil S.L."/>
            <person name="Magdelenat G."/>
            <person name="Matthews L."/>
            <person name="McCorrison J."/>
            <person name="Monaghan E.L."/>
            <person name="Mun J.H."/>
            <person name="Najar F.Z."/>
            <person name="Nicholson C."/>
            <person name="Noirot C."/>
            <person name="O'Bleness M."/>
            <person name="Paule C.R."/>
            <person name="Poulain J."/>
            <person name="Prion F."/>
            <person name="Qin B."/>
            <person name="Qu C."/>
            <person name="Retzel E.F."/>
            <person name="Riddle C."/>
            <person name="Sallet E."/>
            <person name="Samain S."/>
            <person name="Samson N."/>
            <person name="Sanders I."/>
            <person name="Saurat O."/>
            <person name="Scarpelli C."/>
            <person name="Schiex T."/>
            <person name="Segurens B."/>
            <person name="Severin A.J."/>
            <person name="Sherrier D.J."/>
            <person name="Shi R."/>
            <person name="Sims S."/>
            <person name="Singer S.R."/>
            <person name="Sinharoy S."/>
            <person name="Sterck L."/>
            <person name="Viollet A."/>
            <person name="Wang B.B."/>
            <person name="Wang K."/>
            <person name="Wang M."/>
            <person name="Wang X."/>
            <person name="Warfsmann J."/>
            <person name="Weissenbach J."/>
            <person name="White D.D."/>
            <person name="White J.D."/>
            <person name="Wiley G.B."/>
            <person name="Wincker P."/>
            <person name="Xing Y."/>
            <person name="Yang L."/>
            <person name="Yao Z."/>
            <person name="Ying F."/>
            <person name="Zhai J."/>
            <person name="Zhou L."/>
            <person name="Zuber A."/>
            <person name="Denarie J."/>
            <person name="Dixon R.A."/>
            <person name="May G.D."/>
            <person name="Schwartz D.C."/>
            <person name="Rogers J."/>
            <person name="Quetier F."/>
            <person name="Town C.D."/>
            <person name="Roe B.A."/>
        </authorList>
    </citation>
    <scope>NUCLEOTIDE SEQUENCE [LARGE SCALE GENOMIC DNA]</scope>
    <source>
        <strain evidence="1">A17</strain>
        <strain evidence="2 3">cv. Jemalong A17</strain>
    </source>
</reference>
<accession>A0A072U1N8</accession>
<name>A0A072U1N8_MEDTR</name>
<dbReference type="EnsemblPlants" id="KEH23336">
    <property type="protein sequence ID" value="KEH23336"/>
    <property type="gene ID" value="MTR_7g075963"/>
</dbReference>
<reference evidence="1 3" key="2">
    <citation type="journal article" date="2014" name="BMC Genomics">
        <title>An improved genome release (version Mt4.0) for the model legume Medicago truncatula.</title>
        <authorList>
            <person name="Tang H."/>
            <person name="Krishnakumar V."/>
            <person name="Bidwell S."/>
            <person name="Rosen B."/>
            <person name="Chan A."/>
            <person name="Zhou S."/>
            <person name="Gentzbittel L."/>
            <person name="Childs K.L."/>
            <person name="Yandell M."/>
            <person name="Gundlach H."/>
            <person name="Mayer K.F."/>
            <person name="Schwartz D.C."/>
            <person name="Town C.D."/>
        </authorList>
    </citation>
    <scope>GENOME REANNOTATION</scope>
    <source>
        <strain evidence="1">A17</strain>
        <strain evidence="2 3">cv. Jemalong A17</strain>
    </source>
</reference>
<sequence>MPHGMLEVILISAKGLHNSDFLLSNTSSMVDDILFYTPYLESGIHLPSSPIHAISFFFSSPLITDVNSFDRRFVDDFQMLLHSKSSFLDKYGIDPYTL</sequence>
<dbReference type="EMBL" id="CM001223">
    <property type="protein sequence ID" value="KEH23336.1"/>
    <property type="molecule type" value="Genomic_DNA"/>
</dbReference>
<evidence type="ECO:0000313" key="3">
    <source>
        <dbReference type="Proteomes" id="UP000002051"/>
    </source>
</evidence>
<protein>
    <submittedName>
        <fullName evidence="1 2">Uncharacterized protein</fullName>
    </submittedName>
</protein>
<dbReference type="HOGENOM" id="CLU_2336875_0_0_1"/>
<evidence type="ECO:0000313" key="2">
    <source>
        <dbReference type="EnsemblPlants" id="KEH23336"/>
    </source>
</evidence>
<proteinExistence type="predicted"/>
<evidence type="ECO:0000313" key="1">
    <source>
        <dbReference type="EMBL" id="KEH23336.1"/>
    </source>
</evidence>
<keyword evidence="3" id="KW-1185">Reference proteome</keyword>
<reference evidence="2" key="3">
    <citation type="submission" date="2015-04" db="UniProtKB">
        <authorList>
            <consortium name="EnsemblPlants"/>
        </authorList>
    </citation>
    <scope>IDENTIFICATION</scope>
    <source>
        <strain evidence="2">cv. Jemalong A17</strain>
    </source>
</reference>
<dbReference type="Proteomes" id="UP000002051">
    <property type="component" value="Unassembled WGS sequence"/>
</dbReference>
<gene>
    <name evidence="1" type="ordered locus">MTR_7g075963</name>
</gene>
<dbReference type="AlphaFoldDB" id="A0A072U1N8"/>